<gene>
    <name evidence="1" type="ORF">UFOPK1495_01341</name>
    <name evidence="2" type="ORF">UFOPK1711_01771</name>
    <name evidence="3" type="ORF">UFOPK2143_01539</name>
    <name evidence="4" type="ORF">UFOPK2350_01352</name>
</gene>
<evidence type="ECO:0000313" key="3">
    <source>
        <dbReference type="EMBL" id="CAB4655738.1"/>
    </source>
</evidence>
<dbReference type="EMBL" id="CAEZTR010000161">
    <property type="protein sequence ID" value="CAB4590025.1"/>
    <property type="molecule type" value="Genomic_DNA"/>
</dbReference>
<organism evidence="2">
    <name type="scientific">freshwater metagenome</name>
    <dbReference type="NCBI Taxonomy" id="449393"/>
    <lineage>
        <taxon>unclassified sequences</taxon>
        <taxon>metagenomes</taxon>
        <taxon>ecological metagenomes</taxon>
    </lineage>
</organism>
<dbReference type="EMBL" id="CAEZSU010000155">
    <property type="protein sequence ID" value="CAB4558441.1"/>
    <property type="molecule type" value="Genomic_DNA"/>
</dbReference>
<name>A0A6J6FSG9_9ZZZZ</name>
<reference evidence="2" key="1">
    <citation type="submission" date="2020-05" db="EMBL/GenBank/DDBJ databases">
        <authorList>
            <person name="Chiriac C."/>
            <person name="Salcher M."/>
            <person name="Ghai R."/>
            <person name="Kavagutti S V."/>
        </authorList>
    </citation>
    <scope>NUCLEOTIDE SEQUENCE</scope>
</reference>
<evidence type="ECO:0000313" key="1">
    <source>
        <dbReference type="EMBL" id="CAB4558441.1"/>
    </source>
</evidence>
<proteinExistence type="predicted"/>
<protein>
    <submittedName>
        <fullName evidence="2">Unannotated protein</fullName>
    </submittedName>
</protein>
<dbReference type="AlphaFoldDB" id="A0A6J6FSG9"/>
<sequence length="37" mass="3928">MRLNAVDCFFAGVDADTSTGVGLALGYVVSHRSLPMR</sequence>
<dbReference type="EMBL" id="CAEZVV010000137">
    <property type="protein sequence ID" value="CAB4655738.1"/>
    <property type="molecule type" value="Genomic_DNA"/>
</dbReference>
<evidence type="ECO:0000313" key="2">
    <source>
        <dbReference type="EMBL" id="CAB4590025.1"/>
    </source>
</evidence>
<dbReference type="EMBL" id="CAEZXE010000131">
    <property type="protein sequence ID" value="CAB4686755.1"/>
    <property type="molecule type" value="Genomic_DNA"/>
</dbReference>
<accession>A0A6J6FSG9</accession>
<evidence type="ECO:0000313" key="4">
    <source>
        <dbReference type="EMBL" id="CAB4686755.1"/>
    </source>
</evidence>